<keyword evidence="14" id="KW-1185">Reference proteome</keyword>
<proteinExistence type="inferred from homology"/>
<keyword evidence="9" id="KW-0482">Metalloprotease</keyword>
<feature type="domain" description="PDZ" evidence="12">
    <location>
        <begin position="258"/>
        <end position="351"/>
    </location>
</feature>
<evidence type="ECO:0000256" key="6">
    <source>
        <dbReference type="ARBA" id="ARBA00022801"/>
    </source>
</evidence>
<dbReference type="PANTHER" id="PTHR42837">
    <property type="entry name" value="REGULATOR OF SIGMA-E PROTEASE RSEP"/>
    <property type="match status" value="1"/>
</dbReference>
<evidence type="ECO:0000256" key="2">
    <source>
        <dbReference type="ARBA" id="ARBA00004141"/>
    </source>
</evidence>
<dbReference type="SUPFAM" id="SSF50156">
    <property type="entry name" value="PDZ domain-like"/>
    <property type="match status" value="2"/>
</dbReference>
<evidence type="ECO:0000256" key="3">
    <source>
        <dbReference type="ARBA" id="ARBA00007931"/>
    </source>
</evidence>
<dbReference type="GO" id="GO:0016020">
    <property type="term" value="C:membrane"/>
    <property type="evidence" value="ECO:0007669"/>
    <property type="project" value="UniProtKB-SubCell"/>
</dbReference>
<protein>
    <recommendedName>
        <fullName evidence="12">PDZ domain-containing protein</fullName>
    </recommendedName>
</protein>
<keyword evidence="7" id="KW-0862">Zinc</keyword>
<dbReference type="InterPro" id="IPR008915">
    <property type="entry name" value="Peptidase_M50"/>
</dbReference>
<dbReference type="GO" id="GO:0004222">
    <property type="term" value="F:metalloendopeptidase activity"/>
    <property type="evidence" value="ECO:0007669"/>
    <property type="project" value="InterPro"/>
</dbReference>
<evidence type="ECO:0000256" key="1">
    <source>
        <dbReference type="ARBA" id="ARBA00001947"/>
    </source>
</evidence>
<dbReference type="AlphaFoldDB" id="A0A0F5K0W5"/>
<dbReference type="PATRIC" id="fig|28092.6.peg.3125"/>
<feature type="transmembrane region" description="Helical" evidence="11">
    <location>
        <begin position="484"/>
        <end position="502"/>
    </location>
</feature>
<keyword evidence="8 11" id="KW-1133">Transmembrane helix</keyword>
<evidence type="ECO:0000256" key="7">
    <source>
        <dbReference type="ARBA" id="ARBA00022833"/>
    </source>
</evidence>
<dbReference type="Gene3D" id="2.30.42.10">
    <property type="match status" value="2"/>
</dbReference>
<dbReference type="InterPro" id="IPR041489">
    <property type="entry name" value="PDZ_6"/>
</dbReference>
<dbReference type="CDD" id="cd23081">
    <property type="entry name" value="cpPDZ_EcRseP-like"/>
    <property type="match status" value="1"/>
</dbReference>
<dbReference type="GO" id="GO:0006508">
    <property type="term" value="P:proteolysis"/>
    <property type="evidence" value="ECO:0007669"/>
    <property type="project" value="UniProtKB-KW"/>
</dbReference>
<evidence type="ECO:0000256" key="4">
    <source>
        <dbReference type="ARBA" id="ARBA00022670"/>
    </source>
</evidence>
<accession>A0A0F5K0W5</accession>
<dbReference type="RefSeq" id="WP_046153060.1">
    <property type="nucleotide sequence ID" value="NZ_CADFGU010000002.1"/>
</dbReference>
<dbReference type="EMBL" id="LAQU01000012">
    <property type="protein sequence ID" value="KKB63197.1"/>
    <property type="molecule type" value="Genomic_DNA"/>
</dbReference>
<keyword evidence="6" id="KW-0378">Hydrolase</keyword>
<gene>
    <name evidence="13" type="ORF">WM40_13290</name>
</gene>
<evidence type="ECO:0000256" key="5">
    <source>
        <dbReference type="ARBA" id="ARBA00022692"/>
    </source>
</evidence>
<dbReference type="STRING" id="28092.WM40_13290"/>
<comment type="subcellular location">
    <subcellularLocation>
        <location evidence="2">Membrane</location>
        <topology evidence="2">Multi-pass membrane protein</topology>
    </subcellularLocation>
</comment>
<name>A0A0F5K0W5_9BURK</name>
<sequence>MFDFVTSVIGFFVAIGILVVFHELGHYSVARWCGVKVLRFSIGFGKPLLQRQGRDGTLWTIGWLPLGGYVRMLDERDPTQVRSDAVEDADGTVRVTAVSGSGTAAADTADAVTYRIAPADLPHAFNRQSVGKRFAIVAAGPIANFLLAILLFAGLSWYGQPEPEAILGTPTQDSMAQRAGIASGERVVAVRVTQRDGSDDGDVAYRSVRSWPELRHWLARHVDADASTVILRTQRPDGVATHTLSLAALQGDTPGKRRADMVGAGGGQADIATRLGLVPGGAAPLIASVQPGTPAAKAGLQEGDTVLRVQGETVDDANALVQMMRERPGRDTVLDIQRGNQNVTVHVVPEAVKEAGGGLPYGRIGAALGMRLPLVDVHYGPVESVRMAVGRTWDVASFSVEMFGRMLTGQASLKNLSGPVTIADYAGRSARMGVSAFISFLALVSISLGVLNLLPIPVLDGGHLLYYAVEALTGRAVSDRWQAILQRAGLVCIVALSVVALFNDLTRLAHS</sequence>
<dbReference type="CDD" id="cd06163">
    <property type="entry name" value="S2P-M50_PDZ_RseP-like"/>
    <property type="match status" value="2"/>
</dbReference>
<feature type="transmembrane region" description="Helical" evidence="11">
    <location>
        <begin position="432"/>
        <end position="454"/>
    </location>
</feature>
<evidence type="ECO:0000313" key="13">
    <source>
        <dbReference type="EMBL" id="KKB63197.1"/>
    </source>
</evidence>
<reference evidence="13 14" key="1">
    <citation type="submission" date="2015-03" db="EMBL/GenBank/DDBJ databases">
        <title>Draft Genome Sequence of Burkholderia andropogonis type strain ICMP2807, isolated from Sorghum bicolor.</title>
        <authorList>
            <person name="Lopes-Santos L."/>
            <person name="Castro D.B."/>
            <person name="Ottoboni L.M."/>
            <person name="Park D."/>
            <person name="Weirc B.S."/>
            <person name="Destefano S.A."/>
        </authorList>
    </citation>
    <scope>NUCLEOTIDE SEQUENCE [LARGE SCALE GENOMIC DNA]</scope>
    <source>
        <strain evidence="13 14">ICMP2807</strain>
    </source>
</reference>
<dbReference type="OrthoDB" id="9782003at2"/>
<comment type="similarity">
    <text evidence="3">Belongs to the peptidase M50B family.</text>
</comment>
<evidence type="ECO:0000256" key="8">
    <source>
        <dbReference type="ARBA" id="ARBA00022989"/>
    </source>
</evidence>
<evidence type="ECO:0000256" key="11">
    <source>
        <dbReference type="SAM" id="Phobius"/>
    </source>
</evidence>
<evidence type="ECO:0000259" key="12">
    <source>
        <dbReference type="PROSITE" id="PS50106"/>
    </source>
</evidence>
<comment type="caution">
    <text evidence="13">The sequence shown here is derived from an EMBL/GenBank/DDBJ whole genome shotgun (WGS) entry which is preliminary data.</text>
</comment>
<dbReference type="InterPro" id="IPR001478">
    <property type="entry name" value="PDZ"/>
</dbReference>
<keyword evidence="5 11" id="KW-0812">Transmembrane</keyword>
<organism evidence="13 14">
    <name type="scientific">Robbsia andropogonis</name>
    <dbReference type="NCBI Taxonomy" id="28092"/>
    <lineage>
        <taxon>Bacteria</taxon>
        <taxon>Pseudomonadati</taxon>
        <taxon>Pseudomonadota</taxon>
        <taxon>Betaproteobacteria</taxon>
        <taxon>Burkholderiales</taxon>
        <taxon>Burkholderiaceae</taxon>
        <taxon>Robbsia</taxon>
    </lineage>
</organism>
<keyword evidence="4" id="KW-0645">Protease</keyword>
<dbReference type="InterPro" id="IPR036034">
    <property type="entry name" value="PDZ_sf"/>
</dbReference>
<feature type="transmembrane region" description="Helical" evidence="11">
    <location>
        <begin position="134"/>
        <end position="158"/>
    </location>
</feature>
<dbReference type="SMART" id="SM00228">
    <property type="entry name" value="PDZ"/>
    <property type="match status" value="1"/>
</dbReference>
<dbReference type="InterPro" id="IPR004387">
    <property type="entry name" value="Pept_M50_Zn"/>
</dbReference>
<keyword evidence="10 11" id="KW-0472">Membrane</keyword>
<dbReference type="Proteomes" id="UP000033618">
    <property type="component" value="Unassembled WGS sequence"/>
</dbReference>
<evidence type="ECO:0000256" key="9">
    <source>
        <dbReference type="ARBA" id="ARBA00023049"/>
    </source>
</evidence>
<dbReference type="PROSITE" id="PS50106">
    <property type="entry name" value="PDZ"/>
    <property type="match status" value="1"/>
</dbReference>
<dbReference type="Pfam" id="PF02163">
    <property type="entry name" value="Peptidase_M50"/>
    <property type="match status" value="1"/>
</dbReference>
<dbReference type="NCBIfam" id="TIGR00054">
    <property type="entry name" value="RIP metalloprotease RseP"/>
    <property type="match status" value="1"/>
</dbReference>
<comment type="cofactor">
    <cofactor evidence="1">
        <name>Zn(2+)</name>
        <dbReference type="ChEBI" id="CHEBI:29105"/>
    </cofactor>
</comment>
<dbReference type="Pfam" id="PF17820">
    <property type="entry name" value="PDZ_6"/>
    <property type="match status" value="1"/>
</dbReference>
<dbReference type="PANTHER" id="PTHR42837:SF2">
    <property type="entry name" value="MEMBRANE METALLOPROTEASE ARASP2, CHLOROPLASTIC-RELATED"/>
    <property type="match status" value="1"/>
</dbReference>
<evidence type="ECO:0000313" key="14">
    <source>
        <dbReference type="Proteomes" id="UP000033618"/>
    </source>
</evidence>
<evidence type="ECO:0000256" key="10">
    <source>
        <dbReference type="ARBA" id="ARBA00023136"/>
    </source>
</evidence>
<feature type="transmembrane region" description="Helical" evidence="11">
    <location>
        <begin position="6"/>
        <end position="24"/>
    </location>
</feature>